<dbReference type="RefSeq" id="WP_068452581.1">
    <property type="nucleotide sequence ID" value="NZ_CANKUV010000003.1"/>
</dbReference>
<dbReference type="EMBL" id="LVWE01000085">
    <property type="protein sequence ID" value="OAD40780.1"/>
    <property type="molecule type" value="Genomic_DNA"/>
</dbReference>
<feature type="signal peptide" evidence="1">
    <location>
        <begin position="1"/>
        <end position="21"/>
    </location>
</feature>
<keyword evidence="4" id="KW-1185">Reference proteome</keyword>
<keyword evidence="1" id="KW-0732">Signal</keyword>
<dbReference type="SUPFAM" id="SSF82153">
    <property type="entry name" value="FAS1 domain"/>
    <property type="match status" value="1"/>
</dbReference>
<dbReference type="PROSITE" id="PS50213">
    <property type="entry name" value="FAS1"/>
    <property type="match status" value="1"/>
</dbReference>
<dbReference type="Proteomes" id="UP000076923">
    <property type="component" value="Unassembled WGS sequence"/>
</dbReference>
<dbReference type="Gene3D" id="2.30.180.10">
    <property type="entry name" value="FAS1 domain"/>
    <property type="match status" value="1"/>
</dbReference>
<evidence type="ECO:0000256" key="1">
    <source>
        <dbReference type="SAM" id="SignalP"/>
    </source>
</evidence>
<dbReference type="AlphaFoldDB" id="A0A176SYV1"/>
<gene>
    <name evidence="3" type="ORF">LPB303_16140</name>
</gene>
<evidence type="ECO:0000313" key="3">
    <source>
        <dbReference type="EMBL" id="OAD40780.1"/>
    </source>
</evidence>
<protein>
    <recommendedName>
        <fullName evidence="2">FAS1 domain-containing protein</fullName>
    </recommendedName>
</protein>
<dbReference type="InterPro" id="IPR000782">
    <property type="entry name" value="FAS1_domain"/>
</dbReference>
<name>A0A176SYV1_9FLAO</name>
<evidence type="ECO:0000259" key="2">
    <source>
        <dbReference type="PROSITE" id="PS50213"/>
    </source>
</evidence>
<dbReference type="STRING" id="1333662.LPB303_16140"/>
<dbReference type="PROSITE" id="PS51257">
    <property type="entry name" value="PROKAR_LIPOPROTEIN"/>
    <property type="match status" value="1"/>
</dbReference>
<sequence length="111" mass="12119">MKSIINIVLFVLLFASCNTTTKEPKNTPKPNLEVEVQKEGQANVVDPVSDSNALKVAGPLSVFAPVDQAFDKLLSGTLETLLKPENKEQLATILKNHVAPTNYTINTLKKM</sequence>
<feature type="chain" id="PRO_5008049635" description="FAS1 domain-containing protein" evidence="1">
    <location>
        <begin position="22"/>
        <end position="111"/>
    </location>
</feature>
<reference evidence="3 4" key="1">
    <citation type="submission" date="2016-02" db="EMBL/GenBank/DDBJ databases">
        <title>Draft genome sequence of Polaribacter atrinae KACC17473.</title>
        <authorList>
            <person name="Shin S.-K."/>
            <person name="Yi H."/>
        </authorList>
    </citation>
    <scope>NUCLEOTIDE SEQUENCE [LARGE SCALE GENOMIC DNA]</scope>
    <source>
        <strain evidence="3 4">KACC 17473</strain>
    </source>
</reference>
<feature type="domain" description="FAS1" evidence="2">
    <location>
        <begin position="1"/>
        <end position="111"/>
    </location>
</feature>
<dbReference type="Pfam" id="PF02469">
    <property type="entry name" value="Fasciclin"/>
    <property type="match status" value="1"/>
</dbReference>
<dbReference type="InterPro" id="IPR036378">
    <property type="entry name" value="FAS1_dom_sf"/>
</dbReference>
<comment type="caution">
    <text evidence="3">The sequence shown here is derived from an EMBL/GenBank/DDBJ whole genome shotgun (WGS) entry which is preliminary data.</text>
</comment>
<accession>A0A176SYV1</accession>
<evidence type="ECO:0000313" key="4">
    <source>
        <dbReference type="Proteomes" id="UP000076923"/>
    </source>
</evidence>
<proteinExistence type="predicted"/>
<organism evidence="3 4">
    <name type="scientific">Polaribacter atrinae</name>
    <dbReference type="NCBI Taxonomy" id="1333662"/>
    <lineage>
        <taxon>Bacteria</taxon>
        <taxon>Pseudomonadati</taxon>
        <taxon>Bacteroidota</taxon>
        <taxon>Flavobacteriia</taxon>
        <taxon>Flavobacteriales</taxon>
        <taxon>Flavobacteriaceae</taxon>
    </lineage>
</organism>